<evidence type="ECO:0000313" key="3">
    <source>
        <dbReference type="Proteomes" id="UP000010953"/>
    </source>
</evidence>
<dbReference type="AlphaFoldDB" id="M7XG85"/>
<dbReference type="Gene3D" id="3.30.160.250">
    <property type="match status" value="1"/>
</dbReference>
<sequence>MYTYKIHLHKEAEGGYTVSVPALPGCITYGEDVDEAISMAKEAIELYIEELQARGESVPDDRNTLEYSLNLEMA</sequence>
<dbReference type="RefSeq" id="WP_008626481.1">
    <property type="nucleotide sequence ID" value="NZ_AMZY02000009.1"/>
</dbReference>
<dbReference type="Pfam" id="PF15919">
    <property type="entry name" value="HicB_lk_antitox"/>
    <property type="match status" value="1"/>
</dbReference>
<accession>M7XG85</accession>
<dbReference type="Proteomes" id="UP000010953">
    <property type="component" value="Unassembled WGS sequence"/>
</dbReference>
<evidence type="ECO:0000313" key="2">
    <source>
        <dbReference type="EMBL" id="EMS33563.1"/>
    </source>
</evidence>
<proteinExistence type="predicted"/>
<protein>
    <recommendedName>
        <fullName evidence="1">HicB-like antitoxin of toxin-antitoxin system domain-containing protein</fullName>
    </recommendedName>
</protein>
<gene>
    <name evidence="2" type="ORF">C943_04441</name>
</gene>
<comment type="caution">
    <text evidence="2">The sequence shown here is derived from an EMBL/GenBank/DDBJ whole genome shotgun (WGS) entry which is preliminary data.</text>
</comment>
<dbReference type="InterPro" id="IPR035069">
    <property type="entry name" value="TTHA1013/TTHA0281-like"/>
</dbReference>
<keyword evidence="3" id="KW-1185">Reference proteome</keyword>
<evidence type="ECO:0000259" key="1">
    <source>
        <dbReference type="Pfam" id="PF15919"/>
    </source>
</evidence>
<dbReference type="EMBL" id="AMZY02000009">
    <property type="protein sequence ID" value="EMS33563.1"/>
    <property type="molecule type" value="Genomic_DNA"/>
</dbReference>
<feature type="domain" description="HicB-like antitoxin of toxin-antitoxin system" evidence="1">
    <location>
        <begin position="4"/>
        <end position="66"/>
    </location>
</feature>
<dbReference type="InterPro" id="IPR031807">
    <property type="entry name" value="HicB-like"/>
</dbReference>
<dbReference type="SUPFAM" id="SSF143100">
    <property type="entry name" value="TTHA1013/TTHA0281-like"/>
    <property type="match status" value="1"/>
</dbReference>
<dbReference type="InParanoid" id="M7XG85"/>
<dbReference type="PANTHER" id="PTHR34504">
    <property type="entry name" value="ANTITOXIN HICB"/>
    <property type="match status" value="1"/>
</dbReference>
<dbReference type="STRING" id="1239962.C943_04441"/>
<organism evidence="2 3">
    <name type="scientific">Mariniradius saccharolyticus AK6</name>
    <dbReference type="NCBI Taxonomy" id="1239962"/>
    <lineage>
        <taxon>Bacteria</taxon>
        <taxon>Pseudomonadati</taxon>
        <taxon>Bacteroidota</taxon>
        <taxon>Cytophagia</taxon>
        <taxon>Cytophagales</taxon>
        <taxon>Cyclobacteriaceae</taxon>
        <taxon>Mariniradius</taxon>
    </lineage>
</organism>
<dbReference type="OrthoDB" id="5419659at2"/>
<dbReference type="eggNOG" id="COG1598">
    <property type="taxonomic scope" value="Bacteria"/>
</dbReference>
<name>M7XG85_9BACT</name>
<reference evidence="2" key="1">
    <citation type="submission" date="2013-01" db="EMBL/GenBank/DDBJ databases">
        <title>Genome assembly of Mariniradius saccharolyticus AK6.</title>
        <authorList>
            <person name="Vaidya B."/>
            <person name="Khatri I."/>
            <person name="Tanuku N.R.S."/>
            <person name="Subramanian S."/>
            <person name="Pinnaka A."/>
        </authorList>
    </citation>
    <scope>NUCLEOTIDE SEQUENCE [LARGE SCALE GENOMIC DNA]</scope>
    <source>
        <strain evidence="2">AK6</strain>
    </source>
</reference>
<dbReference type="InterPro" id="IPR051404">
    <property type="entry name" value="TA_system_antitoxin"/>
</dbReference>
<dbReference type="PANTHER" id="PTHR34504:SF2">
    <property type="entry name" value="UPF0150 PROTEIN SSL0259"/>
    <property type="match status" value="1"/>
</dbReference>